<dbReference type="InterPro" id="IPR050072">
    <property type="entry name" value="Peptidase_M20A"/>
</dbReference>
<dbReference type="PANTHER" id="PTHR43808:SF17">
    <property type="entry name" value="PEPTIDASE M20"/>
    <property type="match status" value="1"/>
</dbReference>
<dbReference type="Gene3D" id="3.40.630.10">
    <property type="entry name" value="Zn peptidases"/>
    <property type="match status" value="1"/>
</dbReference>
<dbReference type="RefSeq" id="WP_390408466.1">
    <property type="nucleotide sequence ID" value="NZ_BAABYW010000001.1"/>
</dbReference>
<feature type="domain" description="Peptidase M20 dimerisation" evidence="3">
    <location>
        <begin position="182"/>
        <end position="276"/>
    </location>
</feature>
<dbReference type="Proteomes" id="UP001600943">
    <property type="component" value="Unassembled WGS sequence"/>
</dbReference>
<keyword evidence="5" id="KW-1185">Reference proteome</keyword>
<keyword evidence="1" id="KW-0479">Metal-binding</keyword>
<dbReference type="InterPro" id="IPR036264">
    <property type="entry name" value="Bact_exopeptidase_dim_dom"/>
</dbReference>
<evidence type="ECO:0000256" key="1">
    <source>
        <dbReference type="ARBA" id="ARBA00022723"/>
    </source>
</evidence>
<evidence type="ECO:0000313" key="5">
    <source>
        <dbReference type="Proteomes" id="UP001600943"/>
    </source>
</evidence>
<reference evidence="4 5" key="1">
    <citation type="submission" date="2024-04" db="EMBL/GenBank/DDBJ databases">
        <title>Defined microbial consortia suppress multidrug-resistant proinflammatory Enterobacteriaceae via ecological control.</title>
        <authorList>
            <person name="Furuichi M."/>
            <person name="Kawaguchi T."/>
            <person name="Pust M."/>
            <person name="Yasuma K."/>
            <person name="Plichta D."/>
            <person name="Hasegawa N."/>
            <person name="Ohya T."/>
            <person name="Bhattarai S."/>
            <person name="Sasajima S."/>
            <person name="Aoto Y."/>
            <person name="Tuganbaev T."/>
            <person name="Yaginuma M."/>
            <person name="Ueda M."/>
            <person name="Okahashi N."/>
            <person name="Amafuji K."/>
            <person name="Kiridooshi Y."/>
            <person name="Sugita K."/>
            <person name="Strazar M."/>
            <person name="Skelly A."/>
            <person name="Suda W."/>
            <person name="Hattori M."/>
            <person name="Nakamoto N."/>
            <person name="Caballero S."/>
            <person name="Norman J."/>
            <person name="Olle B."/>
            <person name="Tanoue T."/>
            <person name="Arita M."/>
            <person name="Bucci V."/>
            <person name="Atarashi K."/>
            <person name="Xavier R."/>
            <person name="Honda K."/>
        </authorList>
    </citation>
    <scope>NUCLEOTIDE SEQUENCE [LARGE SCALE GENOMIC DNA]</scope>
    <source>
        <strain evidence="5">k04-0078-D8-1</strain>
    </source>
</reference>
<name>A0ABQ0BFF2_9FIRM</name>
<evidence type="ECO:0000256" key="2">
    <source>
        <dbReference type="ARBA" id="ARBA00022801"/>
    </source>
</evidence>
<dbReference type="InterPro" id="IPR011650">
    <property type="entry name" value="Peptidase_M20_dimer"/>
</dbReference>
<proteinExistence type="predicted"/>
<dbReference type="InterPro" id="IPR002933">
    <property type="entry name" value="Peptidase_M20"/>
</dbReference>
<evidence type="ECO:0000313" key="4">
    <source>
        <dbReference type="EMBL" id="GAA6410210.1"/>
    </source>
</evidence>
<evidence type="ECO:0000259" key="3">
    <source>
        <dbReference type="Pfam" id="PF07687"/>
    </source>
</evidence>
<dbReference type="SUPFAM" id="SSF53187">
    <property type="entry name" value="Zn-dependent exopeptidases"/>
    <property type="match status" value="1"/>
</dbReference>
<accession>A0ABQ0BFF2</accession>
<dbReference type="Pfam" id="PF07687">
    <property type="entry name" value="M20_dimer"/>
    <property type="match status" value="1"/>
</dbReference>
<organism evidence="4 5">
    <name type="scientific">Blautia hominis</name>
    <dbReference type="NCBI Taxonomy" id="2025493"/>
    <lineage>
        <taxon>Bacteria</taxon>
        <taxon>Bacillati</taxon>
        <taxon>Bacillota</taxon>
        <taxon>Clostridia</taxon>
        <taxon>Lachnospirales</taxon>
        <taxon>Lachnospiraceae</taxon>
        <taxon>Blautia</taxon>
    </lineage>
</organism>
<dbReference type="SUPFAM" id="SSF55031">
    <property type="entry name" value="Bacterial exopeptidase dimerisation domain"/>
    <property type="match status" value="1"/>
</dbReference>
<dbReference type="EMBL" id="BAABYW010000001">
    <property type="protein sequence ID" value="GAA6410210.1"/>
    <property type="molecule type" value="Genomic_DNA"/>
</dbReference>
<comment type="caution">
    <text evidence="4">The sequence shown here is derived from an EMBL/GenBank/DDBJ whole genome shotgun (WGS) entry which is preliminary data.</text>
</comment>
<protein>
    <submittedName>
        <fullName evidence="4">M20/M25/M40 family metallo-hydrolase</fullName>
    </submittedName>
</protein>
<sequence>MNEKTKMIIEEYAAAQTQTAEALLMELGKIPAPSHQEDKRAVFCRDWLLSQGAEDVTIDAAKNVVCKIGVKKDTDLIVFMAHMDIVFPDLEPLTMKQEGRRLYAPGIGDDTANLVNLLMAAKFLLQNKPKMNTGFLIVANACEEGLGNLDGCKEIFRTYGSQIRTFYSFDGSLSNCTCEAVGSYRYKITVKTAGGHSWSDFGTPNAIEILCRLVERLYCVQVPTEARTTYNVGYIQGGTTVNSIAQEASVLYEFRSTSQKCLKIMQQNFDNILEDMKGAFTIETELMGVRPGNGNISAEALKAFTEKNAEIIQMFCPGEIDYNAASTDSNIPLSLGISANTIGTIAGKNAHTREEWVDLDSIPRGMKIALGLMLQYTEL</sequence>
<dbReference type="PANTHER" id="PTHR43808">
    <property type="entry name" value="ACETYLORNITHINE DEACETYLASE"/>
    <property type="match status" value="1"/>
</dbReference>
<dbReference type="Pfam" id="PF01546">
    <property type="entry name" value="Peptidase_M20"/>
    <property type="match status" value="1"/>
</dbReference>
<dbReference type="Gene3D" id="3.30.70.360">
    <property type="match status" value="1"/>
</dbReference>
<gene>
    <name evidence="4" type="ORF">K040078D81_43270</name>
</gene>
<keyword evidence="2" id="KW-0378">Hydrolase</keyword>